<evidence type="ECO:0000313" key="4">
    <source>
        <dbReference type="EMBL" id="KAK7298189.1"/>
    </source>
</evidence>
<comment type="caution">
    <text evidence="4">The sequence shown here is derived from an EMBL/GenBank/DDBJ whole genome shotgun (WGS) entry which is preliminary data.</text>
</comment>
<gene>
    <name evidence="5" type="ORF">VNO77_46834</name>
    <name evidence="4" type="ORF">VNO77_47098</name>
    <name evidence="2" type="ORF">VNO77_50690</name>
    <name evidence="3" type="ORF">VNO77_50745</name>
</gene>
<name>A0AAN9PHU0_CANGL</name>
<dbReference type="EMBL" id="JAYMYQ010000031">
    <property type="protein sequence ID" value="KAK7298189.1"/>
    <property type="molecule type" value="Genomic_DNA"/>
</dbReference>
<evidence type="ECO:0000313" key="5">
    <source>
        <dbReference type="EMBL" id="KAK7298375.1"/>
    </source>
</evidence>
<evidence type="ECO:0000313" key="6">
    <source>
        <dbReference type="Proteomes" id="UP001367508"/>
    </source>
</evidence>
<organism evidence="4 6">
    <name type="scientific">Canavalia gladiata</name>
    <name type="common">Sword bean</name>
    <name type="synonym">Dolichos gladiatus</name>
    <dbReference type="NCBI Taxonomy" id="3824"/>
    <lineage>
        <taxon>Eukaryota</taxon>
        <taxon>Viridiplantae</taxon>
        <taxon>Streptophyta</taxon>
        <taxon>Embryophyta</taxon>
        <taxon>Tracheophyta</taxon>
        <taxon>Spermatophyta</taxon>
        <taxon>Magnoliopsida</taxon>
        <taxon>eudicotyledons</taxon>
        <taxon>Gunneridae</taxon>
        <taxon>Pentapetalae</taxon>
        <taxon>rosids</taxon>
        <taxon>fabids</taxon>
        <taxon>Fabales</taxon>
        <taxon>Fabaceae</taxon>
        <taxon>Papilionoideae</taxon>
        <taxon>50 kb inversion clade</taxon>
        <taxon>NPAAA clade</taxon>
        <taxon>indigoferoid/millettioid clade</taxon>
        <taxon>Phaseoleae</taxon>
        <taxon>Canavalia</taxon>
    </lineage>
</organism>
<evidence type="ECO:0000313" key="2">
    <source>
        <dbReference type="EMBL" id="KAK7296101.1"/>
    </source>
</evidence>
<dbReference type="EMBL" id="JAYMYQ010000084">
    <property type="protein sequence ID" value="KAK7296101.1"/>
    <property type="molecule type" value="Genomic_DNA"/>
</dbReference>
<dbReference type="EMBL" id="JAYMYQ010000084">
    <property type="protein sequence ID" value="KAK7296152.1"/>
    <property type="molecule type" value="Genomic_DNA"/>
</dbReference>
<accession>A0AAN9PHU0</accession>
<evidence type="ECO:0000256" key="1">
    <source>
        <dbReference type="SAM" id="MobiDB-lite"/>
    </source>
</evidence>
<keyword evidence="6" id="KW-1185">Reference proteome</keyword>
<proteinExistence type="predicted"/>
<sequence>MTSSLLASLLRRLGFHSPSLHVDSNFLSHARHACLQRSEILELDKTTGEKEGRSDSHRALVEAGNKPLKSPFGFWEPWDDENDRTDALAELTCLLDSFAGFPTPFTRLRRKPKRAVRGAAFYYHGRGYAKATLAESIEAKATSSAIERKKPKSSPRGDHLHRHTAAHQTG</sequence>
<feature type="compositionally biased region" description="Basic residues" evidence="1">
    <location>
        <begin position="149"/>
        <end position="170"/>
    </location>
</feature>
<dbReference type="Proteomes" id="UP001367508">
    <property type="component" value="Unassembled WGS sequence"/>
</dbReference>
<reference evidence="4 6" key="1">
    <citation type="submission" date="2024-01" db="EMBL/GenBank/DDBJ databases">
        <title>The genomes of 5 underutilized Papilionoideae crops provide insights into root nodulation and disease resistanc.</title>
        <authorList>
            <person name="Jiang F."/>
        </authorList>
    </citation>
    <scope>NUCLEOTIDE SEQUENCE [LARGE SCALE GENOMIC DNA]</scope>
    <source>
        <strain evidence="4">LVBAO_FW01</strain>
        <tissue evidence="4">Leaves</tissue>
    </source>
</reference>
<feature type="region of interest" description="Disordered" evidence="1">
    <location>
        <begin position="140"/>
        <end position="170"/>
    </location>
</feature>
<dbReference type="EMBL" id="JAYMYQ010000028">
    <property type="protein sequence ID" value="KAK7298375.1"/>
    <property type="molecule type" value="Genomic_DNA"/>
</dbReference>
<dbReference type="AlphaFoldDB" id="A0AAN9PHU0"/>
<evidence type="ECO:0000313" key="3">
    <source>
        <dbReference type="EMBL" id="KAK7296152.1"/>
    </source>
</evidence>
<protein>
    <submittedName>
        <fullName evidence="4">Uncharacterized protein</fullName>
    </submittedName>
</protein>